<dbReference type="PRINTS" id="PR00080">
    <property type="entry name" value="SDRFAMILY"/>
</dbReference>
<dbReference type="AlphaFoldDB" id="A0A1F5LPE0"/>
<evidence type="ECO:0000313" key="6">
    <source>
        <dbReference type="EMBL" id="OGE55074.1"/>
    </source>
</evidence>
<dbReference type="InterPro" id="IPR057326">
    <property type="entry name" value="KR_dom"/>
</dbReference>
<dbReference type="GO" id="GO:0032787">
    <property type="term" value="P:monocarboxylic acid metabolic process"/>
    <property type="evidence" value="ECO:0007669"/>
    <property type="project" value="UniProtKB-ARBA"/>
</dbReference>
<dbReference type="Pfam" id="PF13561">
    <property type="entry name" value="adh_short_C2"/>
    <property type="match status" value="1"/>
</dbReference>
<organism evidence="6 7">
    <name type="scientific">Penicillium arizonense</name>
    <dbReference type="NCBI Taxonomy" id="1835702"/>
    <lineage>
        <taxon>Eukaryota</taxon>
        <taxon>Fungi</taxon>
        <taxon>Dikarya</taxon>
        <taxon>Ascomycota</taxon>
        <taxon>Pezizomycotina</taxon>
        <taxon>Eurotiomycetes</taxon>
        <taxon>Eurotiomycetidae</taxon>
        <taxon>Eurotiales</taxon>
        <taxon>Aspergillaceae</taxon>
        <taxon>Penicillium</taxon>
    </lineage>
</organism>
<dbReference type="GeneID" id="34574443"/>
<dbReference type="InterPro" id="IPR036291">
    <property type="entry name" value="NAD(P)-bd_dom_sf"/>
</dbReference>
<dbReference type="PRINTS" id="PR00081">
    <property type="entry name" value="GDHRDH"/>
</dbReference>
<dbReference type="EMBL" id="LXJU01000005">
    <property type="protein sequence ID" value="OGE55074.1"/>
    <property type="molecule type" value="Genomic_DNA"/>
</dbReference>
<dbReference type="PROSITE" id="PS00061">
    <property type="entry name" value="ADH_SHORT"/>
    <property type="match status" value="1"/>
</dbReference>
<comment type="catalytic activity">
    <reaction evidence="4">
        <text>a (3R)-hydroxyacyl-[ACP] + NADP(+) = a 3-oxoacyl-[ACP] + NADPH + H(+)</text>
        <dbReference type="Rhea" id="RHEA:17397"/>
        <dbReference type="Rhea" id="RHEA-COMP:9916"/>
        <dbReference type="Rhea" id="RHEA-COMP:9945"/>
        <dbReference type="ChEBI" id="CHEBI:15378"/>
        <dbReference type="ChEBI" id="CHEBI:57783"/>
        <dbReference type="ChEBI" id="CHEBI:58349"/>
        <dbReference type="ChEBI" id="CHEBI:78776"/>
        <dbReference type="ChEBI" id="CHEBI:78827"/>
        <dbReference type="EC" id="1.1.1.100"/>
    </reaction>
</comment>
<comment type="caution">
    <text evidence="6">The sequence shown here is derived from an EMBL/GenBank/DDBJ whole genome shotgun (WGS) entry which is preliminary data.</text>
</comment>
<feature type="domain" description="Ketoreductase" evidence="5">
    <location>
        <begin position="11"/>
        <end position="177"/>
    </location>
</feature>
<evidence type="ECO:0000256" key="1">
    <source>
        <dbReference type="ARBA" id="ARBA00006484"/>
    </source>
</evidence>
<accession>A0A1F5LPE0</accession>
<dbReference type="STRING" id="1835702.A0A1F5LPE0"/>
<evidence type="ECO:0000259" key="5">
    <source>
        <dbReference type="SMART" id="SM00822"/>
    </source>
</evidence>
<keyword evidence="3" id="KW-0521">NADP</keyword>
<dbReference type="PANTHER" id="PTHR42879:SF2">
    <property type="entry name" value="3-OXOACYL-[ACYL-CARRIER-PROTEIN] REDUCTASE FABG"/>
    <property type="match status" value="1"/>
</dbReference>
<dbReference type="InterPro" id="IPR002347">
    <property type="entry name" value="SDR_fam"/>
</dbReference>
<proteinExistence type="inferred from homology"/>
<evidence type="ECO:0000256" key="3">
    <source>
        <dbReference type="ARBA" id="ARBA00022857"/>
    </source>
</evidence>
<dbReference type="SMART" id="SM00822">
    <property type="entry name" value="PKS_KR"/>
    <property type="match status" value="1"/>
</dbReference>
<name>A0A1F5LPE0_PENAI</name>
<dbReference type="Gene3D" id="3.40.50.720">
    <property type="entry name" value="NAD(P)-binding Rossmann-like Domain"/>
    <property type="match status" value="1"/>
</dbReference>
<evidence type="ECO:0000313" key="7">
    <source>
        <dbReference type="Proteomes" id="UP000177622"/>
    </source>
</evidence>
<dbReference type="FunFam" id="3.40.50.720:FF:000084">
    <property type="entry name" value="Short-chain dehydrogenase reductase"/>
    <property type="match status" value="1"/>
</dbReference>
<gene>
    <name evidence="6" type="ORF">PENARI_c005G04372</name>
</gene>
<dbReference type="SUPFAM" id="SSF51735">
    <property type="entry name" value="NAD(P)-binding Rossmann-fold domains"/>
    <property type="match status" value="1"/>
</dbReference>
<dbReference type="Proteomes" id="UP000177622">
    <property type="component" value="Unassembled WGS sequence"/>
</dbReference>
<dbReference type="PANTHER" id="PTHR42879">
    <property type="entry name" value="3-OXOACYL-(ACYL-CARRIER-PROTEIN) REDUCTASE"/>
    <property type="match status" value="1"/>
</dbReference>
<evidence type="ECO:0000256" key="4">
    <source>
        <dbReference type="ARBA" id="ARBA00048508"/>
    </source>
</evidence>
<dbReference type="InterPro" id="IPR020904">
    <property type="entry name" value="Sc_DH/Rdtase_CS"/>
</dbReference>
<dbReference type="OrthoDB" id="47007at2759"/>
<keyword evidence="7" id="KW-1185">Reference proteome</keyword>
<dbReference type="InterPro" id="IPR050259">
    <property type="entry name" value="SDR"/>
</dbReference>
<comment type="similarity">
    <text evidence="1">Belongs to the short-chain dehydrogenases/reductases (SDR) family.</text>
</comment>
<evidence type="ECO:0000256" key="2">
    <source>
        <dbReference type="ARBA" id="ARBA00012948"/>
    </source>
</evidence>
<dbReference type="EC" id="1.1.1.100" evidence="2"/>
<protein>
    <recommendedName>
        <fullName evidence="2">3-oxoacyl-[acyl-carrier-protein] reductase</fullName>
        <ecNumber evidence="2">1.1.1.100</ecNumber>
    </recommendedName>
</protein>
<dbReference type="RefSeq" id="XP_022490504.1">
    <property type="nucleotide sequence ID" value="XM_022629709.1"/>
</dbReference>
<reference evidence="6 7" key="1">
    <citation type="journal article" date="2016" name="Sci. Rep.">
        <title>Penicillium arizonense, a new, genome sequenced fungal species, reveals a high chemical diversity in secreted metabolites.</title>
        <authorList>
            <person name="Grijseels S."/>
            <person name="Nielsen J.C."/>
            <person name="Randelovic M."/>
            <person name="Nielsen J."/>
            <person name="Nielsen K.F."/>
            <person name="Workman M."/>
            <person name="Frisvad J.C."/>
        </authorList>
    </citation>
    <scope>NUCLEOTIDE SEQUENCE [LARGE SCALE GENOMIC DNA]</scope>
    <source>
        <strain evidence="6 7">CBS 141311</strain>
    </source>
</reference>
<dbReference type="GO" id="GO:0004316">
    <property type="term" value="F:3-oxoacyl-[acyl-carrier-protein] reductase (NADPH) activity"/>
    <property type="evidence" value="ECO:0007669"/>
    <property type="project" value="UniProtKB-EC"/>
</dbReference>
<sequence>MASTHKSLQGRVAIVTGGSRGIGAGIALELAKRGANVLITYNKAGDQAAEVINHLKSLGVAAEGVQAGGGDRDSPRRIVAKCVETWGHIDIIINNAGAGDDCLLADMTHELWDKLLDCNLRFPTFLVKEALPYLGAAPRIVNVSSVIARMGGSYSTAYCATKAALEGVTKVWALELGQKYGATINCVNPGPVKTDMWLRDTDQAVLDEWDIKMKETPAGARIADVDDIAQIVAFLSEEGSRWSTGSTVNANGGLCFV</sequence>